<protein>
    <submittedName>
        <fullName evidence="2">Uncharacterized protein</fullName>
    </submittedName>
</protein>
<reference evidence="2" key="2">
    <citation type="submission" date="2022-03" db="EMBL/GenBank/DDBJ databases">
        <title>Draft title - Genomic analysis of global carrot germplasm unveils the trajectory of domestication and the origin of high carotenoid orange carrot.</title>
        <authorList>
            <person name="Iorizzo M."/>
            <person name="Ellison S."/>
            <person name="Senalik D."/>
            <person name="Macko-Podgorni A."/>
            <person name="Grzebelus D."/>
            <person name="Bostan H."/>
            <person name="Rolling W."/>
            <person name="Curaba J."/>
            <person name="Simon P."/>
        </authorList>
    </citation>
    <scope>NUCLEOTIDE SEQUENCE</scope>
    <source>
        <tissue evidence="2">Leaf</tissue>
    </source>
</reference>
<feature type="region of interest" description="Disordered" evidence="1">
    <location>
        <begin position="322"/>
        <end position="390"/>
    </location>
</feature>
<feature type="compositionally biased region" description="Polar residues" evidence="1">
    <location>
        <begin position="276"/>
        <end position="285"/>
    </location>
</feature>
<dbReference type="AlphaFoldDB" id="A0AAF0WFM3"/>
<reference evidence="2" key="1">
    <citation type="journal article" date="2016" name="Nat. Genet.">
        <title>A high-quality carrot genome assembly provides new insights into carotenoid accumulation and asterid genome evolution.</title>
        <authorList>
            <person name="Iorizzo M."/>
            <person name="Ellison S."/>
            <person name="Senalik D."/>
            <person name="Zeng P."/>
            <person name="Satapoomin P."/>
            <person name="Huang J."/>
            <person name="Bowman M."/>
            <person name="Iovene M."/>
            <person name="Sanseverino W."/>
            <person name="Cavagnaro P."/>
            <person name="Yildiz M."/>
            <person name="Macko-Podgorni A."/>
            <person name="Moranska E."/>
            <person name="Grzebelus E."/>
            <person name="Grzebelus D."/>
            <person name="Ashrafi H."/>
            <person name="Zheng Z."/>
            <person name="Cheng S."/>
            <person name="Spooner D."/>
            <person name="Van Deynze A."/>
            <person name="Simon P."/>
        </authorList>
    </citation>
    <scope>NUCLEOTIDE SEQUENCE</scope>
    <source>
        <tissue evidence="2">Leaf</tissue>
    </source>
</reference>
<proteinExistence type="predicted"/>
<dbReference type="PANTHER" id="PTHR33870:SF4">
    <property type="entry name" value="CARDIOMYOPATHY-ASSOCIATED PROTEIN"/>
    <property type="match status" value="1"/>
</dbReference>
<sequence length="437" mass="48462">MNLSHVGNIEIERNTRLENLIARRRARKLLDIHVRNTLMRPATSDSRDRIPSIITARKNHFLSSGSELSPIPGSAPSVLLPMHKSPFDISFDPEKEKPIPTGESFEKEILADQQKEATFCRHESFGRNTFSPMKKSLQDRANHDFTFHHGPIDKNEISRVVHQPESSHGNEEDGTEVKQIVHEKINERSRSSSSSEEDIPLSGADKDKLLKSLSSLAQKDTDSERDEEVHVPYNTDRLLYEKTAGNSFFGEKRALHAPSNSLASDLQVEVSEVGSPHSTSSNEKSNIFDDYVNKEVTSGGEDMNESNMREINEVSEKDITDAGVSSTNHNLDSNASDLQPEKVVQQEESSSHSQPSHSADSIQGQTTDVQPDHHASSDAPDAPSKNDLEDSAKEVIANTSTFDKLKVSHHSSYGNIGTCAPSYSKQNDMAYLHLCLV</sequence>
<evidence type="ECO:0000256" key="1">
    <source>
        <dbReference type="SAM" id="MobiDB-lite"/>
    </source>
</evidence>
<dbReference type="EMBL" id="CP093344">
    <property type="protein sequence ID" value="WOG87408.1"/>
    <property type="molecule type" value="Genomic_DNA"/>
</dbReference>
<dbReference type="PANTHER" id="PTHR33870">
    <property type="entry name" value="CARDIOMYOPATHY-ASSOCIATED PROTEIN"/>
    <property type="match status" value="1"/>
</dbReference>
<gene>
    <name evidence="2" type="ORF">DCAR_0206632</name>
</gene>
<feature type="compositionally biased region" description="Low complexity" evidence="1">
    <location>
        <begin position="341"/>
        <end position="358"/>
    </location>
</feature>
<feature type="region of interest" description="Disordered" evidence="1">
    <location>
        <begin position="267"/>
        <end position="307"/>
    </location>
</feature>
<feature type="compositionally biased region" description="Polar residues" evidence="1">
    <location>
        <begin position="359"/>
        <end position="369"/>
    </location>
</feature>
<organism evidence="2 3">
    <name type="scientific">Daucus carota subsp. sativus</name>
    <name type="common">Carrot</name>
    <dbReference type="NCBI Taxonomy" id="79200"/>
    <lineage>
        <taxon>Eukaryota</taxon>
        <taxon>Viridiplantae</taxon>
        <taxon>Streptophyta</taxon>
        <taxon>Embryophyta</taxon>
        <taxon>Tracheophyta</taxon>
        <taxon>Spermatophyta</taxon>
        <taxon>Magnoliopsida</taxon>
        <taxon>eudicotyledons</taxon>
        <taxon>Gunneridae</taxon>
        <taxon>Pentapetalae</taxon>
        <taxon>asterids</taxon>
        <taxon>campanulids</taxon>
        <taxon>Apiales</taxon>
        <taxon>Apiaceae</taxon>
        <taxon>Apioideae</taxon>
        <taxon>Scandiceae</taxon>
        <taxon>Daucinae</taxon>
        <taxon>Daucus</taxon>
        <taxon>Daucus sect. Daucus</taxon>
    </lineage>
</organism>
<feature type="region of interest" description="Disordered" evidence="1">
    <location>
        <begin position="185"/>
        <end position="206"/>
    </location>
</feature>
<evidence type="ECO:0000313" key="3">
    <source>
        <dbReference type="Proteomes" id="UP000077755"/>
    </source>
</evidence>
<keyword evidence="3" id="KW-1185">Reference proteome</keyword>
<evidence type="ECO:0000313" key="2">
    <source>
        <dbReference type="EMBL" id="WOG87408.1"/>
    </source>
</evidence>
<accession>A0AAF0WFM3</accession>
<feature type="compositionally biased region" description="Polar residues" evidence="1">
    <location>
        <begin position="323"/>
        <end position="337"/>
    </location>
</feature>
<dbReference type="Proteomes" id="UP000077755">
    <property type="component" value="Chromosome 2"/>
</dbReference>
<name>A0AAF0WFM3_DAUCS</name>